<dbReference type="EMBL" id="BARU01013653">
    <property type="protein sequence ID" value="GAH39320.1"/>
    <property type="molecule type" value="Genomic_DNA"/>
</dbReference>
<accession>X1G3D4</accession>
<evidence type="ECO:0000313" key="1">
    <source>
        <dbReference type="EMBL" id="GAH39320.1"/>
    </source>
</evidence>
<dbReference type="AlphaFoldDB" id="X1G3D4"/>
<sequence>VNITIPSSCFNITKGVLQFTLNSGNGPSVNWYCKENDGGTLQVRSTGGTKVIFEESIFWNLTSNNNTYDYTFEDVTLGQSYQTGAGTGSVTDTTTTFDSWYCSLSVNDLYYTETFNTDSVVINNYPPSFDNFEANGFNISHYAINVTLIDEHGIANWL</sequence>
<feature type="non-terminal residue" evidence="1">
    <location>
        <position position="1"/>
    </location>
</feature>
<name>X1G3D4_9ZZZZ</name>
<gene>
    <name evidence="1" type="ORF">S03H2_24532</name>
</gene>
<protein>
    <submittedName>
        <fullName evidence="1">Uncharacterized protein</fullName>
    </submittedName>
</protein>
<reference evidence="1" key="1">
    <citation type="journal article" date="2014" name="Front. Microbiol.">
        <title>High frequency of phylogenetically diverse reductive dehalogenase-homologous genes in deep subseafloor sedimentary metagenomes.</title>
        <authorList>
            <person name="Kawai M."/>
            <person name="Futagami T."/>
            <person name="Toyoda A."/>
            <person name="Takaki Y."/>
            <person name="Nishi S."/>
            <person name="Hori S."/>
            <person name="Arai W."/>
            <person name="Tsubouchi T."/>
            <person name="Morono Y."/>
            <person name="Uchiyama I."/>
            <person name="Ito T."/>
            <person name="Fujiyama A."/>
            <person name="Inagaki F."/>
            <person name="Takami H."/>
        </authorList>
    </citation>
    <scope>NUCLEOTIDE SEQUENCE</scope>
    <source>
        <strain evidence="1">Expedition CK06-06</strain>
    </source>
</reference>
<proteinExistence type="predicted"/>
<organism evidence="1">
    <name type="scientific">marine sediment metagenome</name>
    <dbReference type="NCBI Taxonomy" id="412755"/>
    <lineage>
        <taxon>unclassified sequences</taxon>
        <taxon>metagenomes</taxon>
        <taxon>ecological metagenomes</taxon>
    </lineage>
</organism>
<comment type="caution">
    <text evidence="1">The sequence shown here is derived from an EMBL/GenBank/DDBJ whole genome shotgun (WGS) entry which is preliminary data.</text>
</comment>